<keyword evidence="2" id="KW-1185">Reference proteome</keyword>
<dbReference type="RefSeq" id="WP_187596769.1">
    <property type="nucleotide sequence ID" value="NZ_CP060714.1"/>
</dbReference>
<accession>A0A7G9RLM8</accession>
<organism evidence="1 2">
    <name type="scientific">Diaphorobacter ruginosibacter</name>
    <dbReference type="NCBI Taxonomy" id="1715720"/>
    <lineage>
        <taxon>Bacteria</taxon>
        <taxon>Pseudomonadati</taxon>
        <taxon>Pseudomonadota</taxon>
        <taxon>Betaproteobacteria</taxon>
        <taxon>Burkholderiales</taxon>
        <taxon>Comamonadaceae</taxon>
        <taxon>Diaphorobacter</taxon>
    </lineage>
</organism>
<sequence length="91" mass="10605">MNNAQQITLVPPPLMEAMDARGGAAMMFFERNGTHWFASLILGRNEGQAPHWISRERRRDKLGRLWEIENIRYVPDDFGFLVEVPQLLMLH</sequence>
<dbReference type="AlphaFoldDB" id="A0A7G9RLM8"/>
<name>A0A7G9RLM8_9BURK</name>
<evidence type="ECO:0000313" key="2">
    <source>
        <dbReference type="Proteomes" id="UP000515811"/>
    </source>
</evidence>
<dbReference type="KEGG" id="drg:H9K76_18475"/>
<dbReference type="EMBL" id="CP060714">
    <property type="protein sequence ID" value="QNN56503.1"/>
    <property type="molecule type" value="Genomic_DNA"/>
</dbReference>
<protein>
    <submittedName>
        <fullName evidence="1">Uncharacterized protein</fullName>
    </submittedName>
</protein>
<gene>
    <name evidence="1" type="ORF">H9K76_18475</name>
</gene>
<dbReference type="Proteomes" id="UP000515811">
    <property type="component" value="Chromosome"/>
</dbReference>
<evidence type="ECO:0000313" key="1">
    <source>
        <dbReference type="EMBL" id="QNN56503.1"/>
    </source>
</evidence>
<reference evidence="1 2" key="1">
    <citation type="submission" date="2020-08" db="EMBL/GenBank/DDBJ databases">
        <title>Genome sequence of Diaphorobacter ruginosibacter DSM 27467T.</title>
        <authorList>
            <person name="Hyun D.-W."/>
            <person name="Bae J.-W."/>
        </authorList>
    </citation>
    <scope>NUCLEOTIDE SEQUENCE [LARGE SCALE GENOMIC DNA]</scope>
    <source>
        <strain evidence="1 2">DSM 27467</strain>
    </source>
</reference>
<proteinExistence type="predicted"/>